<feature type="chain" id="PRO_5045284034" evidence="1">
    <location>
        <begin position="41"/>
        <end position="774"/>
    </location>
</feature>
<evidence type="ECO:0000259" key="3">
    <source>
        <dbReference type="Pfam" id="PF00930"/>
    </source>
</evidence>
<dbReference type="PANTHER" id="PTHR11731:SF193">
    <property type="entry name" value="DIPEPTIDYL PEPTIDASE 9"/>
    <property type="match status" value="1"/>
</dbReference>
<dbReference type="SUPFAM" id="SSF53474">
    <property type="entry name" value="alpha/beta-Hydrolases"/>
    <property type="match status" value="1"/>
</dbReference>
<comment type="caution">
    <text evidence="4">The sequence shown here is derived from an EMBL/GenBank/DDBJ whole genome shotgun (WGS) entry which is preliminary data.</text>
</comment>
<reference evidence="4" key="1">
    <citation type="submission" date="2021-05" db="EMBL/GenBank/DDBJ databases">
        <authorList>
            <person name="Tanabe Y."/>
        </authorList>
    </citation>
    <scope>NUCLEOTIDE SEQUENCE</scope>
    <source>
        <strain evidence="4">BOTRYCO-1</strain>
    </source>
</reference>
<evidence type="ECO:0000256" key="1">
    <source>
        <dbReference type="SAM" id="SignalP"/>
    </source>
</evidence>
<dbReference type="InterPro" id="IPR001375">
    <property type="entry name" value="Peptidase_S9_cat"/>
</dbReference>
<dbReference type="Pfam" id="PF00326">
    <property type="entry name" value="Peptidase_S9"/>
    <property type="match status" value="1"/>
</dbReference>
<dbReference type="PANTHER" id="PTHR11731">
    <property type="entry name" value="PROTEASE FAMILY S9B,C DIPEPTIDYL-PEPTIDASE IV-RELATED"/>
    <property type="match status" value="1"/>
</dbReference>
<name>A0ABQ4PVC3_9PROT</name>
<dbReference type="Pfam" id="PF00930">
    <property type="entry name" value="DPPIV_N"/>
    <property type="match status" value="1"/>
</dbReference>
<dbReference type="Proteomes" id="UP001161064">
    <property type="component" value="Unassembled WGS sequence"/>
</dbReference>
<feature type="signal peptide" evidence="1">
    <location>
        <begin position="1"/>
        <end position="40"/>
    </location>
</feature>
<sequence length="774" mass="85910">MALTTHPTPISRQVQMRILAVAPFLMSAFLIGLAPSIAFAQSAASPNQTATPTSSASLNLDRLFEDPALNGPVPRAAKFSPDAKLVTWLRPNDQDFLRLDLWAAPVEGGKAFQLIDSKALVPDEGELSDVEKARRERQRMAGSRGLISYDWDQKGQAILAPLGGDIYYVSLDTPQIPRRLTQTPQFETDAQISPQGGYVSFIRDASLIVMNLANGQEKAVSPHGHEAITYGMAEFIAQEEMDRDTGYWWAPNDLKIVFAKVDETKVAIVQRLEIGASSTQIVDQRYPRAGAANAQVTLFIYDFKTDQSVPIDLGTDKDIYVARVDWSKDGGTLYVQRQNRSQTRLDLLMVNPSTGQSKVILTESDPNWISLTHDFTPLMSGDFLWTSERTGWRHIERRSRDGSRVEVLTAGKWPVNQISGVDEASGRVFFMSNKDDSLEQRLYSAPLHKLGKVTEITSAGGAWSVSMAKNAKAFLGTYSDPATPPRLGLFDTNGRLIRWIEENKLSPSHPWWPYLASRAGMRFGTLIGPSGDPLNWSMHLPAQFDASKKWPVIVYVYGGPGVQVVQRNWGSNTDQMQAARGYIVFRIDNRGTPNRGSSFERAISRKLGGPEIEDQLAGLAFLKTQPFIDQDRIGVWGWSYGGYMTLRLATEAPDAYNAYASGAPVTDWALYDTHYTERYMGTPQGDAEAYARSSVLPNLKNVKRPLLILHGMADDNVTFDHSTAAFDRLQAAAIPFEAMVYPGQKHGIREKARAKHVQLTIMNFFDRTLGPGPR</sequence>
<dbReference type="InterPro" id="IPR050278">
    <property type="entry name" value="Serine_Prot_S9B/DPPIV"/>
</dbReference>
<gene>
    <name evidence="4" type="ORF">PsB1_1113</name>
</gene>
<dbReference type="RefSeq" id="WP_284359653.1">
    <property type="nucleotide sequence ID" value="NZ_BPFZ01000005.1"/>
</dbReference>
<reference evidence="4" key="2">
    <citation type="journal article" date="2023" name="ISME Commun">
        <title>Characterization of a bloom-associated alphaproteobacterial lineage, 'Candidatus Phycosocius': insights into freshwater algal-bacterial interactions.</title>
        <authorList>
            <person name="Tanabe Y."/>
            <person name="Yamaguchi H."/>
            <person name="Yoshida M."/>
            <person name="Kai A."/>
            <person name="Okazaki Y."/>
        </authorList>
    </citation>
    <scope>NUCLEOTIDE SEQUENCE</scope>
    <source>
        <strain evidence="4">BOTRYCO-1</strain>
    </source>
</reference>
<dbReference type="Gene3D" id="3.40.50.1820">
    <property type="entry name" value="alpha/beta hydrolase"/>
    <property type="match status" value="1"/>
</dbReference>
<evidence type="ECO:0000313" key="5">
    <source>
        <dbReference type="Proteomes" id="UP001161064"/>
    </source>
</evidence>
<keyword evidence="5" id="KW-1185">Reference proteome</keyword>
<accession>A0ABQ4PVC3</accession>
<dbReference type="InterPro" id="IPR029058">
    <property type="entry name" value="AB_hydrolase_fold"/>
</dbReference>
<keyword evidence="1" id="KW-0732">Signal</keyword>
<proteinExistence type="predicted"/>
<dbReference type="InterPro" id="IPR002469">
    <property type="entry name" value="Peptidase_S9B_N"/>
</dbReference>
<evidence type="ECO:0000313" key="4">
    <source>
        <dbReference type="EMBL" id="GIU66959.1"/>
    </source>
</evidence>
<protein>
    <submittedName>
        <fullName evidence="4">Peptidase S9</fullName>
    </submittedName>
</protein>
<feature type="domain" description="Peptidase S9 prolyl oligopeptidase catalytic" evidence="2">
    <location>
        <begin position="575"/>
        <end position="770"/>
    </location>
</feature>
<dbReference type="SUPFAM" id="SSF82171">
    <property type="entry name" value="DPP6 N-terminal domain-like"/>
    <property type="match status" value="1"/>
</dbReference>
<feature type="domain" description="Dipeptidylpeptidase IV N-terminal" evidence="3">
    <location>
        <begin position="164"/>
        <end position="485"/>
    </location>
</feature>
<dbReference type="EMBL" id="BPFZ01000005">
    <property type="protein sequence ID" value="GIU66959.1"/>
    <property type="molecule type" value="Genomic_DNA"/>
</dbReference>
<dbReference type="Gene3D" id="2.140.10.30">
    <property type="entry name" value="Dipeptidylpeptidase IV, N-terminal domain"/>
    <property type="match status" value="1"/>
</dbReference>
<organism evidence="4 5">
    <name type="scientific">Candidatus Phycosocius spiralis</name>
    <dbReference type="NCBI Taxonomy" id="2815099"/>
    <lineage>
        <taxon>Bacteria</taxon>
        <taxon>Pseudomonadati</taxon>
        <taxon>Pseudomonadota</taxon>
        <taxon>Alphaproteobacteria</taxon>
        <taxon>Caulobacterales</taxon>
        <taxon>Caulobacterales incertae sedis</taxon>
        <taxon>Candidatus Phycosocius</taxon>
    </lineage>
</organism>
<evidence type="ECO:0000259" key="2">
    <source>
        <dbReference type="Pfam" id="PF00326"/>
    </source>
</evidence>